<keyword evidence="5" id="KW-1185">Reference proteome</keyword>
<feature type="compositionally biased region" description="Low complexity" evidence="1">
    <location>
        <begin position="660"/>
        <end position="673"/>
    </location>
</feature>
<accession>A0ABS1YDB5</accession>
<dbReference type="NCBIfam" id="TIGR01733">
    <property type="entry name" value="AA-adenyl-dom"/>
    <property type="match status" value="1"/>
</dbReference>
<dbReference type="SUPFAM" id="SSF56801">
    <property type="entry name" value="Acetyl-CoA synthetase-like"/>
    <property type="match status" value="1"/>
</dbReference>
<dbReference type="PANTHER" id="PTHR45527">
    <property type="entry name" value="NONRIBOSOMAL PEPTIDE SYNTHETASE"/>
    <property type="match status" value="1"/>
</dbReference>
<feature type="domain" description="AMP-dependent synthetase/ligase" evidence="2">
    <location>
        <begin position="17"/>
        <end position="360"/>
    </location>
</feature>
<dbReference type="InterPro" id="IPR042099">
    <property type="entry name" value="ANL_N_sf"/>
</dbReference>
<dbReference type="Pfam" id="PF00550">
    <property type="entry name" value="PP-binding"/>
    <property type="match status" value="1"/>
</dbReference>
<gene>
    <name evidence="4" type="ORF">JM949_08045</name>
</gene>
<feature type="region of interest" description="Disordered" evidence="1">
    <location>
        <begin position="581"/>
        <end position="623"/>
    </location>
</feature>
<dbReference type="InterPro" id="IPR009081">
    <property type="entry name" value="PP-bd_ACP"/>
</dbReference>
<dbReference type="InterPro" id="IPR020845">
    <property type="entry name" value="AMP-binding_CS"/>
</dbReference>
<dbReference type="InterPro" id="IPR000873">
    <property type="entry name" value="AMP-dep_synth/lig_dom"/>
</dbReference>
<name>A0ABS1YDB5_9ACTN</name>
<comment type="caution">
    <text evidence="4">The sequence shown here is derived from an EMBL/GenBank/DDBJ whole genome shotgun (WGS) entry which is preliminary data.</text>
</comment>
<evidence type="ECO:0000313" key="4">
    <source>
        <dbReference type="EMBL" id="MBM0275406.1"/>
    </source>
</evidence>
<feature type="domain" description="Carrier" evidence="3">
    <location>
        <begin position="525"/>
        <end position="575"/>
    </location>
</feature>
<dbReference type="InterPro" id="IPR010071">
    <property type="entry name" value="AA_adenyl_dom"/>
</dbReference>
<dbReference type="Proteomes" id="UP000622245">
    <property type="component" value="Unassembled WGS sequence"/>
</dbReference>
<feature type="region of interest" description="Disordered" evidence="1">
    <location>
        <begin position="660"/>
        <end position="679"/>
    </location>
</feature>
<dbReference type="InterPro" id="IPR045851">
    <property type="entry name" value="AMP-bd_C_sf"/>
</dbReference>
<dbReference type="Gene3D" id="3.40.50.1820">
    <property type="entry name" value="alpha/beta hydrolase"/>
    <property type="match status" value="1"/>
</dbReference>
<dbReference type="PROSITE" id="PS00455">
    <property type="entry name" value="AMP_BINDING"/>
    <property type="match status" value="1"/>
</dbReference>
<dbReference type="SUPFAM" id="SSF47336">
    <property type="entry name" value="ACP-like"/>
    <property type="match status" value="1"/>
</dbReference>
<proteinExistence type="predicted"/>
<dbReference type="PANTHER" id="PTHR45527:SF1">
    <property type="entry name" value="FATTY ACID SYNTHASE"/>
    <property type="match status" value="1"/>
</dbReference>
<evidence type="ECO:0000313" key="5">
    <source>
        <dbReference type="Proteomes" id="UP000622245"/>
    </source>
</evidence>
<evidence type="ECO:0000256" key="1">
    <source>
        <dbReference type="SAM" id="MobiDB-lite"/>
    </source>
</evidence>
<dbReference type="Pfam" id="PF00501">
    <property type="entry name" value="AMP-binding"/>
    <property type="match status" value="1"/>
</dbReference>
<organism evidence="4 5">
    <name type="scientific">Micromonospora tarensis</name>
    <dbReference type="NCBI Taxonomy" id="2806100"/>
    <lineage>
        <taxon>Bacteria</taxon>
        <taxon>Bacillati</taxon>
        <taxon>Actinomycetota</taxon>
        <taxon>Actinomycetes</taxon>
        <taxon>Micromonosporales</taxon>
        <taxon>Micromonosporaceae</taxon>
        <taxon>Micromonospora</taxon>
    </lineage>
</organism>
<sequence>MAGDPYRHGDRIERVVARHARMTPAAVAVQQGERRLSYAELVSRADRIAAALAARGVGPGDVVPVCLPRSVELVAVLLGVLATGAAYVAMDPGWPADRKATVFDGTRCRLLVADDPVPGRPGLAVASYPDLAAGWDRPAPRTGLDGGAPACVFYTSGSTGRPKGAVSPHRGTIRTLVDHPDIPLDPTTVFLQAAPLPWDGLSLELWAPLLNGGRCQLLDAHLPALDVAGLATMVERGVNSLWLTSSLFNVLADEAPELFDRIQLLLVGGERVSAPHVRRVLDRFPGLRVVNGYGPAESTIFTTTHVIRPDDVRDPDADVPIGRPVPRTGIRLVDNEDHPVPAGSVGEILVSGDGLAIGYLGDPDETARAFVELAGVRHYRTGDLGCLDEEGVLHYRGRADRQFKVNGVRIEPGEVESVLVAHPRIATGAVLRLELTPGRPELAMVYRSHDGLPLTDAELRAFAAPRLLPAMTPTVWRHVDRLPLGPTGKVDGIALRALAEQAVLARRGPEAAVPASAADPFLADVRRVLDAPHLAASDDVFAAGATSLDAVRLALRAMRRLGRRVTVADVHRARTSTGYASCCGAGRRSGQPSRWPTNPRAPARRSPTPRPGSGWPSRPCPGRPTTSWCWRTCSTGRWTPRCWTPRSRTWCAATRRCARSIGGRGGCRSSSPSTRPPPG</sequence>
<evidence type="ECO:0000259" key="3">
    <source>
        <dbReference type="Pfam" id="PF00550"/>
    </source>
</evidence>
<feature type="compositionally biased region" description="Low complexity" evidence="1">
    <location>
        <begin position="596"/>
        <end position="617"/>
    </location>
</feature>
<dbReference type="Gene3D" id="3.40.50.12780">
    <property type="entry name" value="N-terminal domain of ligase-like"/>
    <property type="match status" value="1"/>
</dbReference>
<protein>
    <submittedName>
        <fullName evidence="4">Non-ribosomal peptide synthetase</fullName>
    </submittedName>
</protein>
<dbReference type="InterPro" id="IPR036736">
    <property type="entry name" value="ACP-like_sf"/>
</dbReference>
<dbReference type="InterPro" id="IPR029058">
    <property type="entry name" value="AB_hydrolase_fold"/>
</dbReference>
<evidence type="ECO:0000259" key="2">
    <source>
        <dbReference type="Pfam" id="PF00501"/>
    </source>
</evidence>
<reference evidence="4 5" key="1">
    <citation type="submission" date="2021-01" db="EMBL/GenBank/DDBJ databases">
        <title>Draft genome sequence of Micromonospora sp. strain STR1s_6.</title>
        <authorList>
            <person name="Karlyshev A."/>
            <person name="Jawad R."/>
        </authorList>
    </citation>
    <scope>NUCLEOTIDE SEQUENCE [LARGE SCALE GENOMIC DNA]</scope>
    <source>
        <strain evidence="4 5">STR1S-6</strain>
    </source>
</reference>
<dbReference type="EMBL" id="JAEVHL010000023">
    <property type="protein sequence ID" value="MBM0275406.1"/>
    <property type="molecule type" value="Genomic_DNA"/>
</dbReference>
<dbReference type="Gene3D" id="3.30.300.30">
    <property type="match status" value="1"/>
</dbReference>